<dbReference type="GeneTree" id="ENSGT00940000168680"/>
<evidence type="ECO:0000256" key="1">
    <source>
        <dbReference type="ARBA" id="ARBA00006141"/>
    </source>
</evidence>
<keyword evidence="4" id="KW-1185">Reference proteome</keyword>
<dbReference type="InterPro" id="IPR000308">
    <property type="entry name" value="14-3-3"/>
</dbReference>
<name>A0A5F8HE20_MONDO</name>
<evidence type="ECO:0000259" key="2">
    <source>
        <dbReference type="Pfam" id="PF00244"/>
    </source>
</evidence>
<sequence>MDKNELVQKAKLAESFWRVISSTEPKTEGAEKKILHRQSKVFYLKMKGDYYRYSTEVAAGDDKKGRVDQSQ</sequence>
<dbReference type="SUPFAM" id="SSF48445">
    <property type="entry name" value="14-3-3 protein"/>
    <property type="match status" value="1"/>
</dbReference>
<dbReference type="Pfam" id="PF00244">
    <property type="entry name" value="14-3-3"/>
    <property type="match status" value="1"/>
</dbReference>
<dbReference type="Ensembl" id="ENSMODT00000079137.1">
    <property type="protein sequence ID" value="ENSMODP00000057740.1"/>
    <property type="gene ID" value="ENSMODG00000041669.1"/>
</dbReference>
<dbReference type="Bgee" id="ENSMODG00000041669">
    <property type="expression patterns" value="Expressed in extraembryonic membrane and 6 other cell types or tissues"/>
</dbReference>
<reference evidence="3 4" key="1">
    <citation type="journal article" date="2007" name="Nature">
        <title>Genome of the marsupial Monodelphis domestica reveals innovation in non-coding sequences.</title>
        <authorList>
            <person name="Mikkelsen T.S."/>
            <person name="Wakefield M.J."/>
            <person name="Aken B."/>
            <person name="Amemiya C.T."/>
            <person name="Chang J.L."/>
            <person name="Duke S."/>
            <person name="Garber M."/>
            <person name="Gentles A.J."/>
            <person name="Goodstadt L."/>
            <person name="Heger A."/>
            <person name="Jurka J."/>
            <person name="Kamal M."/>
            <person name="Mauceli E."/>
            <person name="Searle S.M."/>
            <person name="Sharpe T."/>
            <person name="Baker M.L."/>
            <person name="Batzer M.A."/>
            <person name="Benos P.V."/>
            <person name="Belov K."/>
            <person name="Clamp M."/>
            <person name="Cook A."/>
            <person name="Cuff J."/>
            <person name="Das R."/>
            <person name="Davidow L."/>
            <person name="Deakin J.E."/>
            <person name="Fazzari M.J."/>
            <person name="Glass J.L."/>
            <person name="Grabherr M."/>
            <person name="Greally J.M."/>
            <person name="Gu W."/>
            <person name="Hore T.A."/>
            <person name="Huttley G.A."/>
            <person name="Kleber M."/>
            <person name="Jirtle R.L."/>
            <person name="Koina E."/>
            <person name="Lee J.T."/>
            <person name="Mahony S."/>
            <person name="Marra M.A."/>
            <person name="Miller R.D."/>
            <person name="Nicholls R.D."/>
            <person name="Oda M."/>
            <person name="Papenfuss A.T."/>
            <person name="Parra Z.E."/>
            <person name="Pollock D.D."/>
            <person name="Ray D.A."/>
            <person name="Schein J.E."/>
            <person name="Speed T.P."/>
            <person name="Thompson K."/>
            <person name="VandeBerg J.L."/>
            <person name="Wade C.M."/>
            <person name="Walker J.A."/>
            <person name="Waters P.D."/>
            <person name="Webber C."/>
            <person name="Weidman J.R."/>
            <person name="Xie X."/>
            <person name="Zody M.C."/>
            <person name="Baldwin J."/>
            <person name="Abdouelleil A."/>
            <person name="Abdulkadir J."/>
            <person name="Abebe A."/>
            <person name="Abera B."/>
            <person name="Abreu J."/>
            <person name="Acer S.C."/>
            <person name="Aftuck L."/>
            <person name="Alexander A."/>
            <person name="An P."/>
            <person name="Anderson E."/>
            <person name="Anderson S."/>
            <person name="Arachi H."/>
            <person name="Azer M."/>
            <person name="Bachantsang P."/>
            <person name="Barry A."/>
            <person name="Bayul T."/>
            <person name="Berlin A."/>
            <person name="Bessette D."/>
            <person name="Bloom T."/>
            <person name="Bloom T."/>
            <person name="Boguslavskiy L."/>
            <person name="Bonnet C."/>
            <person name="Boukhgalter B."/>
            <person name="Bourzgui I."/>
            <person name="Brown A."/>
            <person name="Cahill P."/>
            <person name="Channer S."/>
            <person name="Cheshatsang Y."/>
            <person name="Chuda L."/>
            <person name="Citroen M."/>
            <person name="Collymore A."/>
            <person name="Cooke P."/>
            <person name="Costello M."/>
            <person name="D'Aco K."/>
            <person name="Daza R."/>
            <person name="De Haan G."/>
            <person name="DeGray S."/>
            <person name="DeMaso C."/>
            <person name="Dhargay N."/>
            <person name="Dooley K."/>
            <person name="Dooley E."/>
            <person name="Doricent M."/>
            <person name="Dorje P."/>
            <person name="Dorjee K."/>
            <person name="Dupes A."/>
            <person name="Elong R."/>
            <person name="Falk J."/>
            <person name="Farina A."/>
            <person name="Faro S."/>
            <person name="Ferguson D."/>
            <person name="Fisher S."/>
            <person name="Foley C.D."/>
            <person name="Franke A."/>
            <person name="Friedrich D."/>
            <person name="Gadbois L."/>
            <person name="Gearin G."/>
            <person name="Gearin C.R."/>
            <person name="Giannoukos G."/>
            <person name="Goode T."/>
            <person name="Graham J."/>
            <person name="Grandbois E."/>
            <person name="Grewal S."/>
            <person name="Gyaltsen K."/>
            <person name="Hafez N."/>
            <person name="Hagos B."/>
            <person name="Hall J."/>
            <person name="Henson C."/>
            <person name="Hollinger A."/>
            <person name="Honan T."/>
            <person name="Huard M.D."/>
            <person name="Hughes L."/>
            <person name="Hurhula B."/>
            <person name="Husby M.E."/>
            <person name="Kamat A."/>
            <person name="Kanga B."/>
            <person name="Kashin S."/>
            <person name="Khazanovich D."/>
            <person name="Kisner P."/>
            <person name="Lance K."/>
            <person name="Lara M."/>
            <person name="Lee W."/>
            <person name="Lennon N."/>
            <person name="Letendre F."/>
            <person name="LeVine R."/>
            <person name="Lipovsky A."/>
            <person name="Liu X."/>
            <person name="Liu J."/>
            <person name="Liu S."/>
            <person name="Lokyitsang T."/>
            <person name="Lokyitsang Y."/>
            <person name="Lubonja R."/>
            <person name="Lui A."/>
            <person name="MacDonald P."/>
            <person name="Magnisalis V."/>
            <person name="Maru K."/>
            <person name="Matthews C."/>
            <person name="McCusker W."/>
            <person name="McDonough S."/>
            <person name="Mehta T."/>
            <person name="Meldrim J."/>
            <person name="Meneus L."/>
            <person name="Mihai O."/>
            <person name="Mihalev A."/>
            <person name="Mihova T."/>
            <person name="Mittelman R."/>
            <person name="Mlenga V."/>
            <person name="Montmayeur A."/>
            <person name="Mulrain L."/>
            <person name="Navidi A."/>
            <person name="Naylor J."/>
            <person name="Negash T."/>
            <person name="Nguyen T."/>
            <person name="Nguyen N."/>
            <person name="Nicol R."/>
            <person name="Norbu C."/>
            <person name="Norbu N."/>
            <person name="Novod N."/>
            <person name="O'Neill B."/>
            <person name="Osman S."/>
            <person name="Markiewicz E."/>
            <person name="Oyono O.L."/>
            <person name="Patti C."/>
            <person name="Phunkhang P."/>
            <person name="Pierre F."/>
            <person name="Priest M."/>
            <person name="Raghuraman S."/>
            <person name="Rege F."/>
            <person name="Reyes R."/>
            <person name="Rise C."/>
            <person name="Rogov P."/>
            <person name="Ross K."/>
            <person name="Ryan E."/>
            <person name="Settipalli S."/>
            <person name="Shea T."/>
            <person name="Sherpa N."/>
            <person name="Shi L."/>
            <person name="Shih D."/>
            <person name="Sparrow T."/>
            <person name="Spaulding J."/>
            <person name="Stalker J."/>
            <person name="Stange-Thomann N."/>
            <person name="Stavropoulos S."/>
            <person name="Stone C."/>
            <person name="Strader C."/>
            <person name="Tesfaye S."/>
            <person name="Thomson T."/>
            <person name="Thoulutsang Y."/>
            <person name="Thoulutsang D."/>
            <person name="Topham K."/>
            <person name="Topping I."/>
            <person name="Tsamla T."/>
            <person name="Vassiliev H."/>
            <person name="Vo A."/>
            <person name="Wangchuk T."/>
            <person name="Wangdi T."/>
            <person name="Weiand M."/>
            <person name="Wilkinson J."/>
            <person name="Wilson A."/>
            <person name="Yadav S."/>
            <person name="Young G."/>
            <person name="Yu Q."/>
            <person name="Zembek L."/>
            <person name="Zhong D."/>
            <person name="Zimmer A."/>
            <person name="Zwirko Z."/>
            <person name="Jaffe D.B."/>
            <person name="Alvarez P."/>
            <person name="Brockman W."/>
            <person name="Butler J."/>
            <person name="Chin C."/>
            <person name="Gnerre S."/>
            <person name="MacCallum I."/>
            <person name="Graves J.A."/>
            <person name="Ponting C.P."/>
            <person name="Breen M."/>
            <person name="Samollow P.B."/>
            <person name="Lander E.S."/>
            <person name="Lindblad-Toh K."/>
        </authorList>
    </citation>
    <scope>NUCLEOTIDE SEQUENCE [LARGE SCALE GENOMIC DNA]</scope>
</reference>
<dbReference type="InParanoid" id="A0A5F8HE20"/>
<organism evidence="3 4">
    <name type="scientific">Monodelphis domestica</name>
    <name type="common">Gray short-tailed opossum</name>
    <dbReference type="NCBI Taxonomy" id="13616"/>
    <lineage>
        <taxon>Eukaryota</taxon>
        <taxon>Metazoa</taxon>
        <taxon>Chordata</taxon>
        <taxon>Craniata</taxon>
        <taxon>Vertebrata</taxon>
        <taxon>Euteleostomi</taxon>
        <taxon>Mammalia</taxon>
        <taxon>Metatheria</taxon>
        <taxon>Didelphimorphia</taxon>
        <taxon>Didelphidae</taxon>
        <taxon>Monodelphis</taxon>
    </lineage>
</organism>
<comment type="similarity">
    <text evidence="1">Belongs to the 14-3-3 family.</text>
</comment>
<proteinExistence type="inferred from homology"/>
<dbReference type="InterPro" id="IPR036815">
    <property type="entry name" value="14-3-3_dom_sf"/>
</dbReference>
<feature type="domain" description="14-3-3" evidence="2">
    <location>
        <begin position="37"/>
        <end position="71"/>
    </location>
</feature>
<dbReference type="AlphaFoldDB" id="A0A5F8HE20"/>
<accession>A0A5F8HE20</accession>
<dbReference type="InterPro" id="IPR023410">
    <property type="entry name" value="14-3-3_domain"/>
</dbReference>
<reference evidence="3" key="3">
    <citation type="submission" date="2025-09" db="UniProtKB">
        <authorList>
            <consortium name="Ensembl"/>
        </authorList>
    </citation>
    <scope>IDENTIFICATION</scope>
</reference>
<dbReference type="Proteomes" id="UP000002280">
    <property type="component" value="Chromosome 4"/>
</dbReference>
<dbReference type="OMA" id="SAWRVIW"/>
<evidence type="ECO:0000313" key="4">
    <source>
        <dbReference type="Proteomes" id="UP000002280"/>
    </source>
</evidence>
<dbReference type="Gene3D" id="1.20.190.20">
    <property type="entry name" value="14-3-3 domain"/>
    <property type="match status" value="1"/>
</dbReference>
<evidence type="ECO:0000313" key="3">
    <source>
        <dbReference type="Ensembl" id="ENSMODP00000057740.1"/>
    </source>
</evidence>
<reference evidence="3" key="2">
    <citation type="submission" date="2025-08" db="UniProtKB">
        <authorList>
            <consortium name="Ensembl"/>
        </authorList>
    </citation>
    <scope>IDENTIFICATION</scope>
</reference>
<dbReference type="PANTHER" id="PTHR18860">
    <property type="entry name" value="14-3-3 PROTEIN"/>
    <property type="match status" value="1"/>
</dbReference>
<dbReference type="STRING" id="13616.ENSMODP00000057740"/>
<protein>
    <recommendedName>
        <fullName evidence="2">14-3-3 domain-containing protein</fullName>
    </recommendedName>
</protein>